<dbReference type="EMBL" id="MUMY01000006">
    <property type="protein sequence ID" value="ONM49137.1"/>
    <property type="molecule type" value="Genomic_DNA"/>
</dbReference>
<comment type="caution">
    <text evidence="5">The sequence shown here is derived from an EMBL/GenBank/DDBJ whole genome shotgun (WGS) entry which is preliminary data.</text>
</comment>
<dbReference type="OrthoDB" id="3681944at2"/>
<keyword evidence="6" id="KW-1185">Reference proteome</keyword>
<dbReference type="AlphaFoldDB" id="A0A1W0BAZ7"/>
<keyword evidence="4" id="KW-0143">Chaperone</keyword>
<evidence type="ECO:0000313" key="6">
    <source>
        <dbReference type="Proteomes" id="UP000188836"/>
    </source>
</evidence>
<dbReference type="RefSeq" id="WP_077116158.1">
    <property type="nucleotide sequence ID" value="NZ_MUKP01000016.1"/>
</dbReference>
<comment type="similarity">
    <text evidence="2">Belongs to the EspG family.</text>
</comment>
<evidence type="ECO:0000256" key="1">
    <source>
        <dbReference type="ARBA" id="ARBA00004496"/>
    </source>
</evidence>
<name>A0A1W0BAZ7_9NOCA</name>
<dbReference type="Pfam" id="PF14011">
    <property type="entry name" value="ESX-1_EspG"/>
    <property type="match status" value="1"/>
</dbReference>
<reference evidence="5 6" key="1">
    <citation type="journal article" date="2016" name="Antonie Van Leeuwenhoek">
        <title>Nocardia donostiensis sp. nov., isolated from human respiratory specimens.</title>
        <authorList>
            <person name="Ercibengoa M."/>
            <person name="Bell M."/>
            <person name="Marimon J.M."/>
            <person name="Humrighouse B."/>
            <person name="Klenk H.P."/>
            <person name="Potter G."/>
            <person name="Perez-Trallero E."/>
        </authorList>
    </citation>
    <scope>NUCLEOTIDE SEQUENCE [LARGE SCALE GENOMIC DNA]</scope>
    <source>
        <strain evidence="5 6">X1655</strain>
    </source>
</reference>
<keyword evidence="3" id="KW-0963">Cytoplasm</keyword>
<sequence length="276" mass="29563">MTVLGEGRGPSTLAAVALSLDEMQFLLEKLEIDEVPVVLDAIGRYDNVADHDKAMDAAAQSLAERELLDGETIHPELEDRLRGLYRPHWVVALRLIVEGQVSRMCLAKGDDIVSVALRGPDSYVIDEAGEDLPGPVINALGPAEPLELSGMNAPTEQLVPIFDDTGDAAATAARLTEVCTPARDAQTIASAMVQCFSHAEIVGVVYGDGSRDVADNHIAVFNTRSGRFLATASLADDGTKWTSFSSGTTARLRTALQDLINSLPEREEFPRNPALA</sequence>
<evidence type="ECO:0000256" key="2">
    <source>
        <dbReference type="ARBA" id="ARBA00006411"/>
    </source>
</evidence>
<proteinExistence type="inferred from homology"/>
<accession>A0A1W0BAZ7</accession>
<evidence type="ECO:0000313" key="5">
    <source>
        <dbReference type="EMBL" id="ONM49137.1"/>
    </source>
</evidence>
<dbReference type="InterPro" id="IPR025734">
    <property type="entry name" value="EspG"/>
</dbReference>
<evidence type="ECO:0000256" key="3">
    <source>
        <dbReference type="ARBA" id="ARBA00022490"/>
    </source>
</evidence>
<organism evidence="5 6">
    <name type="scientific">Nocardia donostiensis</name>
    <dbReference type="NCBI Taxonomy" id="1538463"/>
    <lineage>
        <taxon>Bacteria</taxon>
        <taxon>Bacillati</taxon>
        <taxon>Actinomycetota</taxon>
        <taxon>Actinomycetes</taxon>
        <taxon>Mycobacteriales</taxon>
        <taxon>Nocardiaceae</taxon>
        <taxon>Nocardia</taxon>
    </lineage>
</organism>
<dbReference type="Proteomes" id="UP000188836">
    <property type="component" value="Unassembled WGS sequence"/>
</dbReference>
<dbReference type="STRING" id="1538463.B0T36_16630"/>
<protein>
    <submittedName>
        <fullName evidence="5">ESX secretion-associated protein EspG</fullName>
    </submittedName>
</protein>
<evidence type="ECO:0000256" key="4">
    <source>
        <dbReference type="ARBA" id="ARBA00023186"/>
    </source>
</evidence>
<comment type="subcellular location">
    <subcellularLocation>
        <location evidence="1">Cytoplasm</location>
    </subcellularLocation>
</comment>
<gene>
    <name evidence="5" type="ORF">B0T46_09460</name>
</gene>